<protein>
    <submittedName>
        <fullName evidence="2">Uncharacterized protein</fullName>
    </submittedName>
</protein>
<evidence type="ECO:0000313" key="3">
    <source>
        <dbReference type="Proteomes" id="UP000309215"/>
    </source>
</evidence>
<organism evidence="2 3">
    <name type="scientific">Polyangium fumosum</name>
    <dbReference type="NCBI Taxonomy" id="889272"/>
    <lineage>
        <taxon>Bacteria</taxon>
        <taxon>Pseudomonadati</taxon>
        <taxon>Myxococcota</taxon>
        <taxon>Polyangia</taxon>
        <taxon>Polyangiales</taxon>
        <taxon>Polyangiaceae</taxon>
        <taxon>Polyangium</taxon>
    </lineage>
</organism>
<comment type="caution">
    <text evidence="2">The sequence shown here is derived from an EMBL/GenBank/DDBJ whole genome shotgun (WGS) entry which is preliminary data.</text>
</comment>
<feature type="transmembrane region" description="Helical" evidence="1">
    <location>
        <begin position="363"/>
        <end position="381"/>
    </location>
</feature>
<gene>
    <name evidence="2" type="ORF">E8A74_32360</name>
</gene>
<dbReference type="Proteomes" id="UP000309215">
    <property type="component" value="Unassembled WGS sequence"/>
</dbReference>
<dbReference type="OrthoDB" id="5511882at2"/>
<reference evidence="2 3" key="1">
    <citation type="submission" date="2019-04" db="EMBL/GenBank/DDBJ databases">
        <authorList>
            <person name="Li Y."/>
            <person name="Wang J."/>
        </authorList>
    </citation>
    <scope>NUCLEOTIDE SEQUENCE [LARGE SCALE GENOMIC DNA]</scope>
    <source>
        <strain evidence="2 3">DSM 14668</strain>
    </source>
</reference>
<keyword evidence="1" id="KW-0472">Membrane</keyword>
<feature type="transmembrane region" description="Helical" evidence="1">
    <location>
        <begin position="431"/>
        <end position="451"/>
    </location>
</feature>
<accession>A0A4U1J1U3</accession>
<proteinExistence type="predicted"/>
<evidence type="ECO:0000256" key="1">
    <source>
        <dbReference type="SAM" id="Phobius"/>
    </source>
</evidence>
<sequence length="453" mass="47088">MLGRLATYVVPAASVIVTALVLFGPGSPNPAPFVRVRGVPVAGGRTLALRLEGARRLFGVDDVAALEGVTVEVTDAGTNLAPETVSLGPDGVGEASIEANAPLTGPLDVRVLQGKTVLAEGTVPLRPPPPKAAPARDIAGVSSGSFRFFVHARRGHLVSPFPETLDVAVGLPEHASPYRPSFAGITLSFSGSGTTITPEKNDTDERGAASFTVTPLAHHVELVISARDPDGHEGRWEGLLPVHPGAIWLDPDLHAGLTFVSPAPRDRVYASVVTDVGRILGAVVPVTRDDVGFFRGRLDVTPPEGPAQVIVSGDPGERGVATIAWPLAAQPPSAAAPRLELLLDGSAAAEAREHARASSARRAAVFLVAVAALAEVLLILVRTRASQRDLDTNLAAAVSLEASDEAGAPIPPEDQRRIVAAARERHPALRVALAITLVTLGFALLAALSTFRR</sequence>
<dbReference type="AlphaFoldDB" id="A0A4U1J1U3"/>
<keyword evidence="3" id="KW-1185">Reference proteome</keyword>
<name>A0A4U1J1U3_9BACT</name>
<dbReference type="RefSeq" id="WP_136932986.1">
    <property type="nucleotide sequence ID" value="NZ_SSMQ01000042.1"/>
</dbReference>
<dbReference type="EMBL" id="SSMQ01000042">
    <property type="protein sequence ID" value="TKD01058.1"/>
    <property type="molecule type" value="Genomic_DNA"/>
</dbReference>
<keyword evidence="1" id="KW-0812">Transmembrane</keyword>
<evidence type="ECO:0000313" key="2">
    <source>
        <dbReference type="EMBL" id="TKD01058.1"/>
    </source>
</evidence>
<keyword evidence="1" id="KW-1133">Transmembrane helix</keyword>